<organism evidence="1 2">
    <name type="scientific">Glycomyces algeriensis</name>
    <dbReference type="NCBI Taxonomy" id="256037"/>
    <lineage>
        <taxon>Bacteria</taxon>
        <taxon>Bacillati</taxon>
        <taxon>Actinomycetota</taxon>
        <taxon>Actinomycetes</taxon>
        <taxon>Glycomycetales</taxon>
        <taxon>Glycomycetaceae</taxon>
        <taxon>Glycomyces</taxon>
    </lineage>
</organism>
<dbReference type="InterPro" id="IPR043519">
    <property type="entry name" value="NT_sf"/>
</dbReference>
<dbReference type="EMBL" id="BSDT01000001">
    <property type="protein sequence ID" value="GLI44855.1"/>
    <property type="molecule type" value="Genomic_DNA"/>
</dbReference>
<comment type="caution">
    <text evidence="1">The sequence shown here is derived from an EMBL/GenBank/DDBJ whole genome shotgun (WGS) entry which is preliminary data.</text>
</comment>
<keyword evidence="2" id="KW-1185">Reference proteome</keyword>
<dbReference type="Gene3D" id="3.30.460.10">
    <property type="entry name" value="Beta Polymerase, domain 2"/>
    <property type="match status" value="1"/>
</dbReference>
<dbReference type="RefSeq" id="WP_270115599.1">
    <property type="nucleotide sequence ID" value="NZ_BAAAOL010000001.1"/>
</dbReference>
<evidence type="ECO:0000313" key="2">
    <source>
        <dbReference type="Proteomes" id="UP001144313"/>
    </source>
</evidence>
<protein>
    <submittedName>
        <fullName evidence="1">Uncharacterized protein</fullName>
    </submittedName>
</protein>
<sequence>MTHADPRALVEALDDWARRTDWVDWVEIGGSIGRGAGDELSDVDAGIGVLGLADHPGRIDDARTAMDAFAPVAASLTQILGGDTTHLISVYEDGRQLSLVVLDAEARQGLPPQAVATVDKSGRLSRSLDQSRWDADEATVREWAFLAWIAIGDAARHRLRGRTWRALHALTDARDHLWRLWAHSHGLAFPMFGAVTVENAGADLPPGIEATHPGDLSTAAIHRALTALARLLEPYTAGDLAALADTVRARLDLLESSISTA</sequence>
<evidence type="ECO:0000313" key="1">
    <source>
        <dbReference type="EMBL" id="GLI44855.1"/>
    </source>
</evidence>
<accession>A0A9W6GB98</accession>
<dbReference type="Proteomes" id="UP001144313">
    <property type="component" value="Unassembled WGS sequence"/>
</dbReference>
<proteinExistence type="predicted"/>
<name>A0A9W6GB98_9ACTN</name>
<dbReference type="AlphaFoldDB" id="A0A9W6GB98"/>
<gene>
    <name evidence="1" type="ORF">GALLR39Z86_47050</name>
</gene>
<reference evidence="1" key="1">
    <citation type="submission" date="2022-12" db="EMBL/GenBank/DDBJ databases">
        <title>Reference genome sequencing for broad-spectrum identification of bacterial and archaeal isolates by mass spectrometry.</title>
        <authorList>
            <person name="Sekiguchi Y."/>
            <person name="Tourlousse D.M."/>
        </authorList>
    </citation>
    <scope>NUCLEOTIDE SEQUENCE</scope>
    <source>
        <strain evidence="1">LLR39Z86</strain>
    </source>
</reference>